<proteinExistence type="predicted"/>
<dbReference type="PANTHER" id="PTHR30363">
    <property type="entry name" value="HTH-TYPE TRANSCRIPTIONAL REGULATOR SRLR-RELATED"/>
    <property type="match status" value="1"/>
</dbReference>
<dbReference type="InterPro" id="IPR000835">
    <property type="entry name" value="HTH_MarR-typ"/>
</dbReference>
<dbReference type="SMART" id="SM00347">
    <property type="entry name" value="HTH_MARR"/>
    <property type="match status" value="1"/>
</dbReference>
<dbReference type="Pfam" id="PF13412">
    <property type="entry name" value="HTH_24"/>
    <property type="match status" value="1"/>
</dbReference>
<feature type="compositionally biased region" description="Low complexity" evidence="1">
    <location>
        <begin position="244"/>
        <end position="255"/>
    </location>
</feature>
<feature type="domain" description="HTH marR-type" evidence="2">
    <location>
        <begin position="14"/>
        <end position="124"/>
    </location>
</feature>
<gene>
    <name evidence="3" type="ORF">SAMN05216276_103257</name>
</gene>
<protein>
    <submittedName>
        <fullName evidence="3">Predicted transcriptional regulator, ArsR family</fullName>
    </submittedName>
</protein>
<dbReference type="InterPro" id="IPR036390">
    <property type="entry name" value="WH_DNA-bd_sf"/>
</dbReference>
<feature type="compositionally biased region" description="Basic and acidic residues" evidence="1">
    <location>
        <begin position="258"/>
        <end position="269"/>
    </location>
</feature>
<feature type="compositionally biased region" description="Basic and acidic residues" evidence="1">
    <location>
        <begin position="232"/>
        <end position="243"/>
    </location>
</feature>
<dbReference type="GO" id="GO:0003700">
    <property type="term" value="F:DNA-binding transcription factor activity"/>
    <property type="evidence" value="ECO:0007669"/>
    <property type="project" value="InterPro"/>
</dbReference>
<accession>A0A239LFV5</accession>
<dbReference type="AlphaFoldDB" id="A0A239LFV5"/>
<evidence type="ECO:0000259" key="2">
    <source>
        <dbReference type="SMART" id="SM00347"/>
    </source>
</evidence>
<dbReference type="InterPro" id="IPR036388">
    <property type="entry name" value="WH-like_DNA-bd_sf"/>
</dbReference>
<dbReference type="EMBL" id="FZOD01000032">
    <property type="protein sequence ID" value="SNT28519.1"/>
    <property type="molecule type" value="Genomic_DNA"/>
</dbReference>
<dbReference type="PANTHER" id="PTHR30363:SF28">
    <property type="entry name" value="TRANSCRIPTIONAL REGULATORY PROTEIN-RELATED"/>
    <property type="match status" value="1"/>
</dbReference>
<evidence type="ECO:0000313" key="3">
    <source>
        <dbReference type="EMBL" id="SNT28519.1"/>
    </source>
</evidence>
<dbReference type="InterPro" id="IPR050313">
    <property type="entry name" value="Carb_Metab_HTH_regulators"/>
</dbReference>
<keyword evidence="4" id="KW-1185">Reference proteome</keyword>
<dbReference type="SUPFAM" id="SSF46785">
    <property type="entry name" value="Winged helix' DNA-binding domain"/>
    <property type="match status" value="1"/>
</dbReference>
<evidence type="ECO:0000256" key="1">
    <source>
        <dbReference type="SAM" id="MobiDB-lite"/>
    </source>
</evidence>
<dbReference type="CDD" id="cd00090">
    <property type="entry name" value="HTH_ARSR"/>
    <property type="match status" value="1"/>
</dbReference>
<feature type="region of interest" description="Disordered" evidence="1">
    <location>
        <begin position="223"/>
        <end position="269"/>
    </location>
</feature>
<dbReference type="Gene3D" id="1.10.10.10">
    <property type="entry name" value="Winged helix-like DNA-binding domain superfamily/Winged helix DNA-binding domain"/>
    <property type="match status" value="1"/>
</dbReference>
<dbReference type="InterPro" id="IPR011991">
    <property type="entry name" value="ArsR-like_HTH"/>
</dbReference>
<dbReference type="Proteomes" id="UP000198282">
    <property type="component" value="Unassembled WGS sequence"/>
</dbReference>
<sequence length="269" mass="28687">MKYVTEMPGTEETAVVRLSGVSAERSTRARVARLILEHGPITAASLGERLGLTPAAVRRHLDALLVDGLTEVRTARPRGQRGRGRPAKMFVITDAGRSAFEHAYDGLAGSALRFLAERVGEEAVAEFARSQVSALVERLRPEMSEVPVDQRVRVLAEALSAEGYAASASKASLGGEQLCQHHCPVAHVAAEFPQLCEAETEAFAQILGTPVQRLATIAHGDGVCTTHVSPHRTTEPGAKERRTSSQASGPGQSSAIHETIDTLSKETGR</sequence>
<name>A0A239LFV5_9ACTN</name>
<organism evidence="3 4">
    <name type="scientific">Streptosporangium subroseum</name>
    <dbReference type="NCBI Taxonomy" id="106412"/>
    <lineage>
        <taxon>Bacteria</taxon>
        <taxon>Bacillati</taxon>
        <taxon>Actinomycetota</taxon>
        <taxon>Actinomycetes</taxon>
        <taxon>Streptosporangiales</taxon>
        <taxon>Streptosporangiaceae</taxon>
        <taxon>Streptosporangium</taxon>
    </lineage>
</organism>
<evidence type="ECO:0000313" key="4">
    <source>
        <dbReference type="Proteomes" id="UP000198282"/>
    </source>
</evidence>
<reference evidence="3 4" key="1">
    <citation type="submission" date="2017-06" db="EMBL/GenBank/DDBJ databases">
        <authorList>
            <person name="Kim H.J."/>
            <person name="Triplett B.A."/>
        </authorList>
    </citation>
    <scope>NUCLEOTIDE SEQUENCE [LARGE SCALE GENOMIC DNA]</scope>
    <source>
        <strain evidence="3 4">CGMCC 4.2132</strain>
    </source>
</reference>